<keyword evidence="3" id="KW-0378">Hydrolase</keyword>
<proteinExistence type="predicted"/>
<dbReference type="PANTHER" id="PTHR23028:SF53">
    <property type="entry name" value="ACYL_TRANSF_3 DOMAIN-CONTAINING PROTEIN"/>
    <property type="match status" value="1"/>
</dbReference>
<dbReference type="AlphaFoldDB" id="A0A1I3NWE5"/>
<dbReference type="InterPro" id="IPR050879">
    <property type="entry name" value="Acyltransferase_3"/>
</dbReference>
<feature type="transmembrane region" description="Helical" evidence="1">
    <location>
        <begin position="281"/>
        <end position="300"/>
    </location>
</feature>
<dbReference type="STRING" id="1477437.SAMN05444682_107327"/>
<dbReference type="GO" id="GO:0000271">
    <property type="term" value="P:polysaccharide biosynthetic process"/>
    <property type="evidence" value="ECO:0007669"/>
    <property type="project" value="TreeGrafter"/>
</dbReference>
<feature type="transmembrane region" description="Helical" evidence="1">
    <location>
        <begin position="306"/>
        <end position="327"/>
    </location>
</feature>
<feature type="transmembrane region" description="Helical" evidence="1">
    <location>
        <begin position="51"/>
        <end position="72"/>
    </location>
</feature>
<evidence type="ECO:0000259" key="2">
    <source>
        <dbReference type="Pfam" id="PF01757"/>
    </source>
</evidence>
<evidence type="ECO:0000313" key="4">
    <source>
        <dbReference type="Proteomes" id="UP000198670"/>
    </source>
</evidence>
<dbReference type="GO" id="GO:0016747">
    <property type="term" value="F:acyltransferase activity, transferring groups other than amino-acyl groups"/>
    <property type="evidence" value="ECO:0007669"/>
    <property type="project" value="InterPro"/>
</dbReference>
<dbReference type="GO" id="GO:0016787">
    <property type="term" value="F:hydrolase activity"/>
    <property type="evidence" value="ECO:0007669"/>
    <property type="project" value="UniProtKB-KW"/>
</dbReference>
<dbReference type="InterPro" id="IPR002656">
    <property type="entry name" value="Acyl_transf_3_dom"/>
</dbReference>
<sequence length="341" mass="39836">MINARNTWVYGLDSIRFMLATVVLIGHSGFIPDYELGSDPSIIAMAVKLTLANTFVGIAAVIGFFVISGFVIHFPYRNGKPLHVSEFYSKRLLRIVLPLLVMFLLCWMFRLKVPFVVWSLYCEIIYYLFYPLLYRHLISKPKNVDILIVGSIMLALLAIGWFTNDFNVLLQHKVKETANFHTPNHLLNWIFGFPAWLMGVRIAVHFDKIANSDTAFKKVVLLRVLVWLVAMTCSVLRFHFAVSYKITFIPAFSYLCYVWMATEISYYTAHRPIKWLENGGKWSYSIYLFHMIFVDLYLHWIQPESVFAHILKLIVVLVFCYVMYLLVERPSHQLIKRIKLR</sequence>
<reference evidence="3 4" key="1">
    <citation type="submission" date="2016-10" db="EMBL/GenBank/DDBJ databases">
        <authorList>
            <person name="de Groot N.N."/>
        </authorList>
    </citation>
    <scope>NUCLEOTIDE SEQUENCE [LARGE SCALE GENOMIC DNA]</scope>
    <source>
        <strain evidence="3 4">RK1</strain>
    </source>
</reference>
<feature type="transmembrane region" description="Helical" evidence="1">
    <location>
        <begin position="248"/>
        <end position="269"/>
    </location>
</feature>
<feature type="transmembrane region" description="Helical" evidence="1">
    <location>
        <begin position="186"/>
        <end position="204"/>
    </location>
</feature>
<protein>
    <submittedName>
        <fullName evidence="3">Peptidoglycan/LPS O-acetylase OafA/YrhL, contains acyltransferase and SGNH-hydrolase domains</fullName>
    </submittedName>
</protein>
<dbReference type="EMBL" id="FOQO01000007">
    <property type="protein sequence ID" value="SFJ13487.1"/>
    <property type="molecule type" value="Genomic_DNA"/>
</dbReference>
<organism evidence="3 4">
    <name type="scientific">Parapedobacter indicus</name>
    <dbReference type="NCBI Taxonomy" id="1477437"/>
    <lineage>
        <taxon>Bacteria</taxon>
        <taxon>Pseudomonadati</taxon>
        <taxon>Bacteroidota</taxon>
        <taxon>Sphingobacteriia</taxon>
        <taxon>Sphingobacteriales</taxon>
        <taxon>Sphingobacteriaceae</taxon>
        <taxon>Parapedobacter</taxon>
    </lineage>
</organism>
<evidence type="ECO:0000313" key="3">
    <source>
        <dbReference type="EMBL" id="SFJ13487.1"/>
    </source>
</evidence>
<keyword evidence="4" id="KW-1185">Reference proteome</keyword>
<feature type="transmembrane region" description="Helical" evidence="1">
    <location>
        <begin position="146"/>
        <end position="163"/>
    </location>
</feature>
<dbReference type="RefSeq" id="WP_177195174.1">
    <property type="nucleotide sequence ID" value="NZ_FOQO01000007.1"/>
</dbReference>
<gene>
    <name evidence="3" type="ORF">SAMN05444682_107327</name>
</gene>
<dbReference type="Pfam" id="PF01757">
    <property type="entry name" value="Acyl_transf_3"/>
    <property type="match status" value="1"/>
</dbReference>
<keyword evidence="3" id="KW-0808">Transferase</keyword>
<dbReference type="PANTHER" id="PTHR23028">
    <property type="entry name" value="ACETYLTRANSFERASE"/>
    <property type="match status" value="1"/>
</dbReference>
<name>A0A1I3NWE5_9SPHI</name>
<feature type="transmembrane region" description="Helical" evidence="1">
    <location>
        <begin position="92"/>
        <end position="110"/>
    </location>
</feature>
<keyword evidence="1" id="KW-0472">Membrane</keyword>
<feature type="transmembrane region" description="Helical" evidence="1">
    <location>
        <begin position="7"/>
        <end position="31"/>
    </location>
</feature>
<evidence type="ECO:0000256" key="1">
    <source>
        <dbReference type="SAM" id="Phobius"/>
    </source>
</evidence>
<accession>A0A1I3NWE5</accession>
<keyword evidence="3" id="KW-0012">Acyltransferase</keyword>
<feature type="transmembrane region" description="Helical" evidence="1">
    <location>
        <begin position="224"/>
        <end position="242"/>
    </location>
</feature>
<keyword evidence="1" id="KW-1133">Transmembrane helix</keyword>
<dbReference type="GO" id="GO:0016020">
    <property type="term" value="C:membrane"/>
    <property type="evidence" value="ECO:0007669"/>
    <property type="project" value="TreeGrafter"/>
</dbReference>
<dbReference type="Proteomes" id="UP000198670">
    <property type="component" value="Unassembled WGS sequence"/>
</dbReference>
<keyword evidence="1" id="KW-0812">Transmembrane</keyword>
<feature type="domain" description="Acyltransferase 3" evidence="2">
    <location>
        <begin position="10"/>
        <end position="324"/>
    </location>
</feature>
<feature type="transmembrane region" description="Helical" evidence="1">
    <location>
        <begin position="116"/>
        <end position="134"/>
    </location>
</feature>